<dbReference type="AlphaFoldDB" id="A0A0R1PQG9"/>
<reference evidence="2 3" key="1">
    <citation type="journal article" date="2015" name="Genome Announc.">
        <title>Expanding the biotechnology potential of lactobacilli through comparative genomics of 213 strains and associated genera.</title>
        <authorList>
            <person name="Sun Z."/>
            <person name="Harris H.M."/>
            <person name="McCann A."/>
            <person name="Guo C."/>
            <person name="Argimon S."/>
            <person name="Zhang W."/>
            <person name="Yang X."/>
            <person name="Jeffery I.B."/>
            <person name="Cooney J.C."/>
            <person name="Kagawa T.F."/>
            <person name="Liu W."/>
            <person name="Song Y."/>
            <person name="Salvetti E."/>
            <person name="Wrobel A."/>
            <person name="Rasinkangas P."/>
            <person name="Parkhill J."/>
            <person name="Rea M.C."/>
            <person name="O'Sullivan O."/>
            <person name="Ritari J."/>
            <person name="Douillard F.P."/>
            <person name="Paul Ross R."/>
            <person name="Yang R."/>
            <person name="Briner A.E."/>
            <person name="Felis G.E."/>
            <person name="de Vos W.M."/>
            <person name="Barrangou R."/>
            <person name="Klaenhammer T.R."/>
            <person name="Caufield P.W."/>
            <person name="Cui Y."/>
            <person name="Zhang H."/>
            <person name="O'Toole P.W."/>
        </authorList>
    </citation>
    <scope>NUCLEOTIDE SEQUENCE [LARGE SCALE GENOMIC DNA]</scope>
    <source>
        <strain evidence="2 3">DSM 19971</strain>
    </source>
</reference>
<evidence type="ECO:0008006" key="4">
    <source>
        <dbReference type="Google" id="ProtNLM"/>
    </source>
</evidence>
<dbReference type="PATRIC" id="fig|1423812.3.peg.1675"/>
<keyword evidence="1" id="KW-1133">Transmembrane helix</keyword>
<keyword evidence="1" id="KW-0472">Membrane</keyword>
<accession>A0A0R1PQG9</accession>
<proteinExistence type="predicted"/>
<evidence type="ECO:0000313" key="3">
    <source>
        <dbReference type="Proteomes" id="UP000051155"/>
    </source>
</evidence>
<feature type="transmembrane region" description="Helical" evidence="1">
    <location>
        <begin position="20"/>
        <end position="39"/>
    </location>
</feature>
<sequence length="67" mass="7726">MLLTINVPWRQKKSSNKLQYYYTITYSVGGFCVLLDTIFKESLPQNPQQISDSLTEGLKEITIQINN</sequence>
<keyword evidence="3" id="KW-1185">Reference proteome</keyword>
<dbReference type="EMBL" id="AZEG01000038">
    <property type="protein sequence ID" value="KRL34527.1"/>
    <property type="molecule type" value="Genomic_DNA"/>
</dbReference>
<protein>
    <recommendedName>
        <fullName evidence="4">Transcriptional regulator TetR C-terminal Firmicutes type domain-containing protein</fullName>
    </recommendedName>
</protein>
<dbReference type="Proteomes" id="UP000051155">
    <property type="component" value="Unassembled WGS sequence"/>
</dbReference>
<organism evidence="2 3">
    <name type="scientific">Liquorilactobacillus uvarum DSM 19971</name>
    <dbReference type="NCBI Taxonomy" id="1423812"/>
    <lineage>
        <taxon>Bacteria</taxon>
        <taxon>Bacillati</taxon>
        <taxon>Bacillota</taxon>
        <taxon>Bacilli</taxon>
        <taxon>Lactobacillales</taxon>
        <taxon>Lactobacillaceae</taxon>
        <taxon>Liquorilactobacillus</taxon>
    </lineage>
</organism>
<name>A0A0R1PQG9_9LACO</name>
<evidence type="ECO:0000256" key="1">
    <source>
        <dbReference type="SAM" id="Phobius"/>
    </source>
</evidence>
<keyword evidence="1" id="KW-0812">Transmembrane</keyword>
<evidence type="ECO:0000313" key="2">
    <source>
        <dbReference type="EMBL" id="KRL34527.1"/>
    </source>
</evidence>
<comment type="caution">
    <text evidence="2">The sequence shown here is derived from an EMBL/GenBank/DDBJ whole genome shotgun (WGS) entry which is preliminary data.</text>
</comment>
<gene>
    <name evidence="2" type="ORF">FD20_GL001571</name>
</gene>